<dbReference type="Gene3D" id="3.60.21.10">
    <property type="match status" value="1"/>
</dbReference>
<protein>
    <submittedName>
        <fullName evidence="4">Metallophos domain-containing protein</fullName>
    </submittedName>
</protein>
<proteinExistence type="predicted"/>
<dbReference type="Proteomes" id="UP000278807">
    <property type="component" value="Unassembled WGS sequence"/>
</dbReference>
<organism evidence="4">
    <name type="scientific">Rodentolepis nana</name>
    <name type="common">Dwarf tapeworm</name>
    <name type="synonym">Hymenolepis nana</name>
    <dbReference type="NCBI Taxonomy" id="102285"/>
    <lineage>
        <taxon>Eukaryota</taxon>
        <taxon>Metazoa</taxon>
        <taxon>Spiralia</taxon>
        <taxon>Lophotrochozoa</taxon>
        <taxon>Platyhelminthes</taxon>
        <taxon>Cestoda</taxon>
        <taxon>Eucestoda</taxon>
        <taxon>Cyclophyllidea</taxon>
        <taxon>Hymenolepididae</taxon>
        <taxon>Rodentolepis</taxon>
    </lineage>
</organism>
<dbReference type="PANTHER" id="PTHR12905">
    <property type="entry name" value="METALLOPHOSPHOESTERASE"/>
    <property type="match status" value="1"/>
</dbReference>
<dbReference type="InterPro" id="IPR051693">
    <property type="entry name" value="UPF0046_metallophosphoest"/>
</dbReference>
<reference evidence="2 3" key="2">
    <citation type="submission" date="2018-11" db="EMBL/GenBank/DDBJ databases">
        <authorList>
            <consortium name="Pathogen Informatics"/>
        </authorList>
    </citation>
    <scope>NUCLEOTIDE SEQUENCE [LARGE SCALE GENOMIC DNA]</scope>
</reference>
<dbReference type="PANTHER" id="PTHR12905:SF0">
    <property type="entry name" value="CALCINEURIN-LIKE PHOSPHOESTERASE DOMAIN-CONTAINING PROTEIN"/>
    <property type="match status" value="1"/>
</dbReference>
<feature type="region of interest" description="Disordered" evidence="1">
    <location>
        <begin position="337"/>
        <end position="357"/>
    </location>
</feature>
<dbReference type="OrthoDB" id="630188at2759"/>
<dbReference type="EMBL" id="UZAE01012347">
    <property type="protein sequence ID" value="VDO04677.1"/>
    <property type="molecule type" value="Genomic_DNA"/>
</dbReference>
<keyword evidence="3" id="KW-1185">Reference proteome</keyword>
<evidence type="ECO:0000256" key="1">
    <source>
        <dbReference type="SAM" id="MobiDB-lite"/>
    </source>
</evidence>
<evidence type="ECO:0000313" key="4">
    <source>
        <dbReference type="WBParaSite" id="HNAJ_0000864801-mRNA-1"/>
    </source>
</evidence>
<dbReference type="InterPro" id="IPR029052">
    <property type="entry name" value="Metallo-depent_PP-like"/>
</dbReference>
<dbReference type="STRING" id="102285.A0A0R3TMT1"/>
<reference evidence="4" key="1">
    <citation type="submission" date="2017-02" db="UniProtKB">
        <authorList>
            <consortium name="WormBaseParasite"/>
        </authorList>
    </citation>
    <scope>IDENTIFICATION</scope>
</reference>
<evidence type="ECO:0000313" key="2">
    <source>
        <dbReference type="EMBL" id="VDO04677.1"/>
    </source>
</evidence>
<sequence>MICVPDTDDNYPMVASVTIPKETAKVQSSTTDVSTVAVAKARRSRQSVLKREGLFTPEKKTSTMKSAPPKYTYSSSLPNNYHRNNQTSPSLFNYQNLNVYVVGNVGHPKAQIVRVVHISDTRGVGGYYANGLPNGHILIHSGDFLDGPPVRNRTPHRLGRLRKSQTDETSPRTENCNWKAKLREIDEFFRRQPHIYKIFVSGCWDYLGPDRPSPEEIQKHLPSAIYLEDSSCEILGLKIYGIPWTSADDLRPEDGKSHFTSSIGYSKVKSIIPQWLLWPSESWSRSRRQSKCQRCLSGSLEISQESSSVWHVYPSSDNNNISGSKTGGCESESSFSNSCSSSSSSSSSTTSAASSGTTSNLCDGFILPDIKAVEEKYSRVPSDTNIIVSHMPAWRPELYTHVVERIQ</sequence>
<accession>A0A0R3TMT1</accession>
<evidence type="ECO:0000313" key="3">
    <source>
        <dbReference type="Proteomes" id="UP000278807"/>
    </source>
</evidence>
<dbReference type="SUPFAM" id="SSF56300">
    <property type="entry name" value="Metallo-dependent phosphatases"/>
    <property type="match status" value="1"/>
</dbReference>
<name>A0A0R3TMT1_RODNA</name>
<dbReference type="WBParaSite" id="HNAJ_0000864801-mRNA-1">
    <property type="protein sequence ID" value="HNAJ_0000864801-mRNA-1"/>
    <property type="gene ID" value="HNAJ_0000864801"/>
</dbReference>
<dbReference type="AlphaFoldDB" id="A0A0R3TMT1"/>
<feature type="region of interest" description="Disordered" evidence="1">
    <location>
        <begin position="59"/>
        <end position="79"/>
    </location>
</feature>
<gene>
    <name evidence="2" type="ORF">HNAJ_LOCUS8644</name>
</gene>